<dbReference type="InterPro" id="IPR007080">
    <property type="entry name" value="RNA_pol_Rpb1_1"/>
</dbReference>
<organism evidence="14">
    <name type="scientific">Rhodosorus marinus</name>
    <dbReference type="NCBI Taxonomy" id="101924"/>
    <lineage>
        <taxon>Eukaryota</taxon>
        <taxon>Rhodophyta</taxon>
        <taxon>Stylonematophyceae</taxon>
        <taxon>Stylonematales</taxon>
        <taxon>Stylonemataceae</taxon>
        <taxon>Rhodosorus</taxon>
    </lineage>
</organism>
<evidence type="ECO:0000256" key="5">
    <source>
        <dbReference type="ARBA" id="ARBA00022695"/>
    </source>
</evidence>
<dbReference type="InterPro" id="IPR007081">
    <property type="entry name" value="RNA_pol_Rpb1_5"/>
</dbReference>
<dbReference type="Gene3D" id="1.10.150.390">
    <property type="match status" value="1"/>
</dbReference>
<dbReference type="EMBL" id="HBHW01008292">
    <property type="protein sequence ID" value="CAE0038295.1"/>
    <property type="molecule type" value="Transcribed_RNA"/>
</dbReference>
<dbReference type="Pfam" id="PF05000">
    <property type="entry name" value="RNA_pol_Rpb1_4"/>
    <property type="match status" value="1"/>
</dbReference>
<dbReference type="NCBIfam" id="NF006336">
    <property type="entry name" value="PRK08566.1"/>
    <property type="match status" value="1"/>
</dbReference>
<comment type="subcellular location">
    <subcellularLocation>
        <location evidence="1">Nucleus</location>
    </subcellularLocation>
</comment>
<dbReference type="Pfam" id="PF04983">
    <property type="entry name" value="RNA_pol_Rpb1_3"/>
    <property type="match status" value="1"/>
</dbReference>
<evidence type="ECO:0000313" key="13">
    <source>
        <dbReference type="EMBL" id="CAE0038276.1"/>
    </source>
</evidence>
<dbReference type="GO" id="GO:0003677">
    <property type="term" value="F:DNA binding"/>
    <property type="evidence" value="ECO:0007669"/>
    <property type="project" value="InterPro"/>
</dbReference>
<evidence type="ECO:0000256" key="7">
    <source>
        <dbReference type="ARBA" id="ARBA00022833"/>
    </source>
</evidence>
<keyword evidence="5 11" id="KW-0548">Nucleotidyltransferase</keyword>
<dbReference type="InterPro" id="IPR007083">
    <property type="entry name" value="RNA_pol_Rpb1_4"/>
</dbReference>
<dbReference type="PANTHER" id="PTHR48446:SF1">
    <property type="entry name" value="DNA-DIRECTED RNA POLYMERASE SUBUNIT BETA' N-TERMINAL SECTION"/>
    <property type="match status" value="1"/>
</dbReference>
<dbReference type="InterPro" id="IPR044893">
    <property type="entry name" value="RNA_pol_Rpb1_clamp_domain"/>
</dbReference>
<dbReference type="PANTHER" id="PTHR48446">
    <property type="entry name" value="DNA-DIRECTED RNA POLYMERASE SUBUNIT BETA' N-TERMINAL SECTION"/>
    <property type="match status" value="1"/>
</dbReference>
<gene>
    <name evidence="13" type="ORF">RMAR00112_LOCUS6234</name>
    <name evidence="14" type="ORF">RMAR00112_LOCUS6253</name>
</gene>
<dbReference type="GO" id="GO:0006351">
    <property type="term" value="P:DNA-templated transcription"/>
    <property type="evidence" value="ECO:0007669"/>
    <property type="project" value="InterPro"/>
</dbReference>
<evidence type="ECO:0000256" key="10">
    <source>
        <dbReference type="ARBA" id="ARBA00023242"/>
    </source>
</evidence>
<dbReference type="InterPro" id="IPR038120">
    <property type="entry name" value="Rpb1_funnel_sf"/>
</dbReference>
<dbReference type="GO" id="GO:0003899">
    <property type="term" value="F:DNA-directed RNA polymerase activity"/>
    <property type="evidence" value="ECO:0007669"/>
    <property type="project" value="UniProtKB-EC"/>
</dbReference>
<keyword evidence="3 11" id="KW-0240">DNA-directed RNA polymerase</keyword>
<dbReference type="Pfam" id="PF04998">
    <property type="entry name" value="RNA_pol_Rpb1_5"/>
    <property type="match status" value="1"/>
</dbReference>
<comment type="function">
    <text evidence="11">DNA-dependent RNA polymerase catalyzes the transcription of DNA into RNA using the four ribonucleoside triphosphates as substrates.</text>
</comment>
<evidence type="ECO:0000256" key="6">
    <source>
        <dbReference type="ARBA" id="ARBA00022723"/>
    </source>
</evidence>
<keyword evidence="4 11" id="KW-0808">Transferase</keyword>
<keyword evidence="7" id="KW-0862">Zinc</keyword>
<dbReference type="GO" id="GO:0005634">
    <property type="term" value="C:nucleus"/>
    <property type="evidence" value="ECO:0007669"/>
    <property type="project" value="UniProtKB-SubCell"/>
</dbReference>
<dbReference type="Pfam" id="PF00623">
    <property type="entry name" value="RNA_pol_Rpb1_2"/>
    <property type="match status" value="1"/>
</dbReference>
<evidence type="ECO:0000256" key="9">
    <source>
        <dbReference type="ARBA" id="ARBA00023163"/>
    </source>
</evidence>
<evidence type="ECO:0000256" key="1">
    <source>
        <dbReference type="ARBA" id="ARBA00004123"/>
    </source>
</evidence>
<sequence length="1423" mass="157409">MSANVVENAENHASSTSPVVKELVLTGLSEKKIASLEFGTLDPGECSKLSTIEIENGEMYTSRRDPARNGPLDPRLGPIDKRAVCDTCGSDLANCAGHWGCIRLALPVFHIGFFKTTVQILQMICKTCSRILILEPERSQLLQRVRRPKITSESHVRNAMLKRIWTKAKKNSICPWCGAVQGPVKRVGVLKIVHYPHNVKLSRIHQHRKLELQDFSAVISKNPEIERHLGKAADDLTPIRVLRLFQQVPDDDVELLLMNPKVGRPEKLLMTILAVPPVCIRPSVCADPTVGSTEDDLTILFSQIANTNNGIKEALSRGNPVEQIFELWEFIQVLCARFINSDLPGVPPSVTGTKPVRGLSQRLKGKTGRFRGNLSGKRVDFTSRTVISPDPNLRIDEVGVPIRVARTLTYPERVTSHNIERLRKMILKGPDDYPGANFIEFPDKSKRYLKYGDRHKYAQEIGAGCIVERHLVDGDIVLFNRQPSLHKNSIMSHSVKVVPWRTFRFNECVCAPYNADFDGDEMNLHVPQTEEARAEASELLCTLRNIVTARNGEPLIAATQDFLTASYLITRKDRFFDRAEACRILSFLMDAEEYVVLPEPAIIKPIELWTGKQIYSCLLLSAVGFDRERLRGFTLECAEKSFSLQSIKSDSYAPHLCPDDGWVAIDNGDIISGQLGKSSLGSGSKKSILYCLMRECGNEVAASAMNRIAKFSARWHSDAGFSIGLDDVTPSDQLTRRKMEIVQAGYEKCEEIIGLLEKGKLQPRPGCNQEQTMEALVNHELSGIREKGGKACINEIDPKANAALAMALCGSKGSNINISQMVACVGQQTVGGKRPPNGFFGRALPHFEGGLKAQTPAAKGFVQNSFFSGLTSTEFFFHTMGGREGLVDTAVKTAQTGYMQRRLMKALEDLGVMYDSTVRASDGSVVQFTYGDDGLDPAEMESEFDGRPLNFDRSFSDGKAFNRGSTERILTPEQLVDLADNIPERPDILKMNLPLVVRDLVSTIKKSAQKHKAAREKRDLMSFKTDEDRVAWLETVDEAYGIRRNQVERLVASMKNKVLKSSIEPGTTVGAIGATSIGEPATQMTLKTFHFAGVASMNITLGVPRITEIINASKSISTPIITAPLVNDKDVLTARIVKGRIERTTLGQVAKYVRVVYRGGDVYISIKLNTEVISKLHLEVIIGKVRTSIIRTLKAKEADVTVMSKDKIHVRPSPHMKGSLFYQIINLLSRLPNVDVEGLPGARRAVINDVNEGAGTPKYNLLVEGDCMLRVMTIPGVRGEETTCNHVAAVEKTLGIEAARKTIMNEIVYTMESHGMSIDVRHVTLLADVMSFRGEVLGIQRFGIIKMKTSTLMLASFETAVDHLFDAAVHSRKDDVVSVSECIILGVPIPLGTGLFKLMRSASRTPVPAQRQFLLRDTFKPIV</sequence>
<name>A0A7S3E8Q3_9RHOD</name>
<dbReference type="CDD" id="cd02736">
    <property type="entry name" value="RNAP_III_Rpc1_C"/>
    <property type="match status" value="1"/>
</dbReference>
<accession>A0A7S3E8Q3</accession>
<dbReference type="GO" id="GO:0000428">
    <property type="term" value="C:DNA-directed RNA polymerase complex"/>
    <property type="evidence" value="ECO:0007669"/>
    <property type="project" value="UniProtKB-KW"/>
</dbReference>
<dbReference type="Gene3D" id="6.20.50.80">
    <property type="match status" value="1"/>
</dbReference>
<evidence type="ECO:0000256" key="8">
    <source>
        <dbReference type="ARBA" id="ARBA00022842"/>
    </source>
</evidence>
<dbReference type="CDD" id="cd02583">
    <property type="entry name" value="RNAP_III_RPC1_N"/>
    <property type="match status" value="1"/>
</dbReference>
<comment type="catalytic activity">
    <reaction evidence="11">
        <text>RNA(n) + a ribonucleoside 5'-triphosphate = RNA(n+1) + diphosphate</text>
        <dbReference type="Rhea" id="RHEA:21248"/>
        <dbReference type="Rhea" id="RHEA-COMP:14527"/>
        <dbReference type="Rhea" id="RHEA-COMP:17342"/>
        <dbReference type="ChEBI" id="CHEBI:33019"/>
        <dbReference type="ChEBI" id="CHEBI:61557"/>
        <dbReference type="ChEBI" id="CHEBI:140395"/>
        <dbReference type="EC" id="2.7.7.6"/>
    </reaction>
</comment>
<dbReference type="InterPro" id="IPR035698">
    <property type="entry name" value="RNAP_III_Rpc1_C"/>
</dbReference>
<dbReference type="InterPro" id="IPR007066">
    <property type="entry name" value="RNA_pol_Rpb1_3"/>
</dbReference>
<dbReference type="InterPro" id="IPR042102">
    <property type="entry name" value="RNA_pol_Rpb1_3_sf"/>
</dbReference>
<evidence type="ECO:0000259" key="12">
    <source>
        <dbReference type="SMART" id="SM00663"/>
    </source>
</evidence>
<dbReference type="InterPro" id="IPR000722">
    <property type="entry name" value="RNA_pol_asu"/>
</dbReference>
<evidence type="ECO:0000256" key="3">
    <source>
        <dbReference type="ARBA" id="ARBA00022478"/>
    </source>
</evidence>
<keyword evidence="10" id="KW-0539">Nucleus</keyword>
<dbReference type="Gene3D" id="6.10.250.2940">
    <property type="match status" value="1"/>
</dbReference>
<dbReference type="InterPro" id="IPR035697">
    <property type="entry name" value="RNAP_III_RPC1_N"/>
</dbReference>
<protein>
    <recommendedName>
        <fullName evidence="11">DNA-directed RNA polymerase subunit</fullName>
        <ecNumber evidence="11">2.7.7.6</ecNumber>
    </recommendedName>
</protein>
<dbReference type="Gene3D" id="4.10.860.120">
    <property type="entry name" value="RNA polymerase II, clamp domain"/>
    <property type="match status" value="1"/>
</dbReference>
<evidence type="ECO:0000256" key="2">
    <source>
        <dbReference type="ARBA" id="ARBA00006460"/>
    </source>
</evidence>
<dbReference type="SUPFAM" id="SSF64484">
    <property type="entry name" value="beta and beta-prime subunits of DNA dependent RNA-polymerase"/>
    <property type="match status" value="1"/>
</dbReference>
<evidence type="ECO:0000256" key="4">
    <source>
        <dbReference type="ARBA" id="ARBA00022679"/>
    </source>
</evidence>
<dbReference type="EMBL" id="HBHW01008270">
    <property type="protein sequence ID" value="CAE0038276.1"/>
    <property type="molecule type" value="Transcribed_RNA"/>
</dbReference>
<dbReference type="InterPro" id="IPR006592">
    <property type="entry name" value="RNA_pol_N"/>
</dbReference>
<reference evidence="14" key="1">
    <citation type="submission" date="2021-01" db="EMBL/GenBank/DDBJ databases">
        <authorList>
            <person name="Corre E."/>
            <person name="Pelletier E."/>
            <person name="Niang G."/>
            <person name="Scheremetjew M."/>
            <person name="Finn R."/>
            <person name="Kale V."/>
            <person name="Holt S."/>
            <person name="Cochrane G."/>
            <person name="Meng A."/>
            <person name="Brown T."/>
            <person name="Cohen L."/>
        </authorList>
    </citation>
    <scope>NUCLEOTIDE SEQUENCE</scope>
    <source>
        <strain evidence="14">CCMP 769</strain>
    </source>
</reference>
<feature type="domain" description="RNA polymerase N-terminal" evidence="12">
    <location>
        <begin position="266"/>
        <end position="570"/>
    </location>
</feature>
<keyword evidence="8" id="KW-0460">Magnesium</keyword>
<dbReference type="InterPro" id="IPR015700">
    <property type="entry name" value="RPC1"/>
</dbReference>
<dbReference type="Gene3D" id="2.40.40.20">
    <property type="match status" value="1"/>
</dbReference>
<keyword evidence="6" id="KW-0479">Metal-binding</keyword>
<evidence type="ECO:0000256" key="11">
    <source>
        <dbReference type="RuleBase" id="RU004279"/>
    </source>
</evidence>
<dbReference type="GO" id="GO:0046872">
    <property type="term" value="F:metal ion binding"/>
    <property type="evidence" value="ECO:0007669"/>
    <property type="project" value="UniProtKB-KW"/>
</dbReference>
<dbReference type="Gene3D" id="1.10.274.100">
    <property type="entry name" value="RNA polymerase Rpb1, domain 3"/>
    <property type="match status" value="1"/>
</dbReference>
<evidence type="ECO:0000313" key="14">
    <source>
        <dbReference type="EMBL" id="CAE0038295.1"/>
    </source>
</evidence>
<dbReference type="SMART" id="SM00663">
    <property type="entry name" value="RPOLA_N"/>
    <property type="match status" value="1"/>
</dbReference>
<dbReference type="Gene3D" id="1.10.132.30">
    <property type="match status" value="1"/>
</dbReference>
<proteinExistence type="inferred from homology"/>
<dbReference type="FunFam" id="2.40.40.20:FF:000019">
    <property type="entry name" value="DNA-directed RNA polymerase II subunit RPB1"/>
    <property type="match status" value="1"/>
</dbReference>
<keyword evidence="9 11" id="KW-0804">Transcription</keyword>
<dbReference type="Pfam" id="PF04997">
    <property type="entry name" value="RNA_pol_Rpb1_1"/>
    <property type="match status" value="1"/>
</dbReference>
<comment type="similarity">
    <text evidence="2 11">Belongs to the RNA polymerase beta' chain family.</text>
</comment>
<dbReference type="EC" id="2.7.7.6" evidence="11"/>
<dbReference type="Gene3D" id="3.30.1490.180">
    <property type="entry name" value="RNA polymerase ii"/>
    <property type="match status" value="1"/>
</dbReference>